<keyword evidence="3" id="KW-1185">Reference proteome</keyword>
<gene>
    <name evidence="2" type="primary">traW</name>
    <name evidence="2" type="ORF">ELS82_21840</name>
</gene>
<keyword evidence="1" id="KW-0732">Signal</keyword>
<evidence type="ECO:0000313" key="2">
    <source>
        <dbReference type="EMBL" id="TFH89499.1"/>
    </source>
</evidence>
<dbReference type="AlphaFoldDB" id="A0A4Y8W9A0"/>
<name>A0A4Y8W9A0_9VIBR</name>
<feature type="signal peptide" evidence="1">
    <location>
        <begin position="1"/>
        <end position="22"/>
    </location>
</feature>
<evidence type="ECO:0000313" key="3">
    <source>
        <dbReference type="Proteomes" id="UP000297753"/>
    </source>
</evidence>
<dbReference type="NCBIfam" id="TIGR02743">
    <property type="entry name" value="TraW"/>
    <property type="match status" value="1"/>
</dbReference>
<evidence type="ECO:0000256" key="1">
    <source>
        <dbReference type="SAM" id="SignalP"/>
    </source>
</evidence>
<proteinExistence type="predicted"/>
<dbReference type="OrthoDB" id="7171737at2"/>
<sequence>MKTRLLLTLFSASLLSHAPLIAKDLGRIGATFPIGEIDMLMWIEQRLKGFEQSGELAKMQQAFARRVRQSVETPQPLPLTTTTSPDTFRVDPSLTLATDLKDANGQVFAKAGTRINPFDARTWPEQSRLAHQFEYSHVLVFIDGRDEKQLAFAQRFQSAKPIKWILTGGSPNTLSERLSRRLYFDQQGNLSRKLRIKAVPSLVEQSGTQWQITEFDVSNEESRP</sequence>
<organism evidence="2 3">
    <name type="scientific">Vibrio ouci</name>
    <dbReference type="NCBI Taxonomy" id="2499078"/>
    <lineage>
        <taxon>Bacteria</taxon>
        <taxon>Pseudomonadati</taxon>
        <taxon>Pseudomonadota</taxon>
        <taxon>Gammaproteobacteria</taxon>
        <taxon>Vibrionales</taxon>
        <taxon>Vibrionaceae</taxon>
        <taxon>Vibrio</taxon>
    </lineage>
</organism>
<feature type="chain" id="PRO_5021269547" evidence="1">
    <location>
        <begin position="23"/>
        <end position="224"/>
    </location>
</feature>
<reference evidence="2 3" key="1">
    <citation type="submission" date="2019-01" db="EMBL/GenBank/DDBJ databases">
        <title>Vibrio BEI176 sp. nov, a marine bacterium isolated from China: eastern marignal seas.</title>
        <authorList>
            <person name="Li B."/>
        </authorList>
    </citation>
    <scope>NUCLEOTIDE SEQUENCE [LARGE SCALE GENOMIC DNA]</scope>
    <source>
        <strain evidence="2 3">BEI176</strain>
    </source>
</reference>
<protein>
    <submittedName>
        <fullName evidence="2">Type-F conjugative transfer system protein TraW</fullName>
    </submittedName>
</protein>
<accession>A0A4Y8W9A0</accession>
<dbReference type="Proteomes" id="UP000297753">
    <property type="component" value="Unassembled WGS sequence"/>
</dbReference>
<dbReference type="EMBL" id="SATR01000062">
    <property type="protein sequence ID" value="TFH89499.1"/>
    <property type="molecule type" value="Genomic_DNA"/>
</dbReference>
<comment type="caution">
    <text evidence="2">The sequence shown here is derived from an EMBL/GenBank/DDBJ whole genome shotgun (WGS) entry which is preliminary data.</text>
</comment>
<dbReference type="RefSeq" id="WP_134837334.1">
    <property type="nucleotide sequence ID" value="NZ_SATR01000062.1"/>
</dbReference>
<dbReference type="InterPro" id="IPR014114">
    <property type="entry name" value="TraW"/>
</dbReference>